<feature type="transmembrane region" description="Helical" evidence="1">
    <location>
        <begin position="214"/>
        <end position="235"/>
    </location>
</feature>
<gene>
    <name evidence="2" type="ORF">SAMN06297251_105222</name>
</gene>
<evidence type="ECO:0000313" key="3">
    <source>
        <dbReference type="Proteomes" id="UP000192656"/>
    </source>
</evidence>
<keyword evidence="1" id="KW-0812">Transmembrane</keyword>
<dbReference type="STRING" id="937218.SAMN06297251_105222"/>
<feature type="transmembrane region" description="Helical" evidence="1">
    <location>
        <begin position="35"/>
        <end position="62"/>
    </location>
</feature>
<evidence type="ECO:0000313" key="2">
    <source>
        <dbReference type="EMBL" id="SMC66210.1"/>
    </source>
</evidence>
<evidence type="ECO:0000256" key="1">
    <source>
        <dbReference type="SAM" id="Phobius"/>
    </source>
</evidence>
<dbReference type="Proteomes" id="UP000192656">
    <property type="component" value="Unassembled WGS sequence"/>
</dbReference>
<keyword evidence="3" id="KW-1185">Reference proteome</keyword>
<protein>
    <submittedName>
        <fullName evidence="2">Uncharacterized iron-regulated membrane protein</fullName>
    </submittedName>
</protein>
<feature type="transmembrane region" description="Helical" evidence="1">
    <location>
        <begin position="393"/>
        <end position="416"/>
    </location>
</feature>
<dbReference type="PANTHER" id="PTHR34219">
    <property type="entry name" value="IRON-REGULATED INNER MEMBRANE PROTEIN-RELATED"/>
    <property type="match status" value="1"/>
</dbReference>
<dbReference type="AlphaFoldDB" id="A0A1W2B088"/>
<accession>A0A1W2B088</accession>
<name>A0A1W2B088_9HYPH</name>
<dbReference type="RefSeq" id="WP_084409636.1">
    <property type="nucleotide sequence ID" value="NZ_FWXR01000005.1"/>
</dbReference>
<proteinExistence type="predicted"/>
<organism evidence="2 3">
    <name type="scientific">Fulvimarina manganoxydans</name>
    <dbReference type="NCBI Taxonomy" id="937218"/>
    <lineage>
        <taxon>Bacteria</taxon>
        <taxon>Pseudomonadati</taxon>
        <taxon>Pseudomonadota</taxon>
        <taxon>Alphaproteobacteria</taxon>
        <taxon>Hyphomicrobiales</taxon>
        <taxon>Aurantimonadaceae</taxon>
        <taxon>Fulvimarina</taxon>
    </lineage>
</organism>
<reference evidence="2 3" key="1">
    <citation type="submission" date="2017-04" db="EMBL/GenBank/DDBJ databases">
        <authorList>
            <person name="Afonso C.L."/>
            <person name="Miller P.J."/>
            <person name="Scott M.A."/>
            <person name="Spackman E."/>
            <person name="Goraichik I."/>
            <person name="Dimitrov K.M."/>
            <person name="Suarez D.L."/>
            <person name="Swayne D.E."/>
        </authorList>
    </citation>
    <scope>NUCLEOTIDE SEQUENCE [LARGE SCALE GENOMIC DNA]</scope>
    <source>
        <strain evidence="2 3">CGMCC 1.10972</strain>
    </source>
</reference>
<sequence length="480" mass="51496">MTDISSAGIPSATNAEAAPVARSSVPALYRAIWRWHFYAGLFTVPFLVALAVSGMMILWIGFLDGRDGEYSLSVPAHTKTVAVSRQVAAAIEALPGARFVEYVSPRSETSPGLVRVDDDGEARMVAVDPYSGAVLESWVRRAGWYDWADDFHGSLLLGDLGDRLLEIAAGFGLVLVATGAYLWWPRGKAPKSEAFVPKLSARGRSLYKSLHRVVGFWTAGILVLFLLTGMTWTGIWGAKITQAWSTFPAEKWDAVPQSETTHAHLNHGGPKEVPWTLEQTPMPASGSEAGMTGVPAGTAVDVDSVTALAHDLGIADHGRFHVSAPGGETGVWTIAQDSMSADSHEPTADRTVHVDQFTGRILADVAFADYSLAGKTMAVGTAFHMGLTGLWNVLLNTLFCLSIVFLCVTGVVMWWLRRPKGSFRLAAPSVPNDVPLVKGVAFIALTLAVVFPLMGLTLIAVLAFDLLVASRLPALKRLYG</sequence>
<keyword evidence="1" id="KW-0472">Membrane</keyword>
<dbReference type="OrthoDB" id="9791166at2"/>
<dbReference type="PANTHER" id="PTHR34219:SF1">
    <property type="entry name" value="PEPSY DOMAIN-CONTAINING PROTEIN"/>
    <property type="match status" value="1"/>
</dbReference>
<dbReference type="EMBL" id="FWXR01000005">
    <property type="protein sequence ID" value="SMC66210.1"/>
    <property type="molecule type" value="Genomic_DNA"/>
</dbReference>
<feature type="transmembrane region" description="Helical" evidence="1">
    <location>
        <begin position="164"/>
        <end position="184"/>
    </location>
</feature>
<dbReference type="Pfam" id="PF03929">
    <property type="entry name" value="PepSY_TM"/>
    <property type="match status" value="1"/>
</dbReference>
<feature type="transmembrane region" description="Helical" evidence="1">
    <location>
        <begin position="436"/>
        <end position="469"/>
    </location>
</feature>
<keyword evidence="1" id="KW-1133">Transmembrane helix</keyword>
<dbReference type="InterPro" id="IPR005625">
    <property type="entry name" value="PepSY-ass_TM"/>
</dbReference>